<dbReference type="Pfam" id="PF12729">
    <property type="entry name" value="4HB_MCP_1"/>
    <property type="match status" value="1"/>
</dbReference>
<accession>A0A4S2GY75</accession>
<dbReference type="PROSITE" id="PS50111">
    <property type="entry name" value="CHEMOTAXIS_TRANSDUC_2"/>
    <property type="match status" value="1"/>
</dbReference>
<dbReference type="GO" id="GO:0016020">
    <property type="term" value="C:membrane"/>
    <property type="evidence" value="ECO:0007669"/>
    <property type="project" value="InterPro"/>
</dbReference>
<evidence type="ECO:0000256" key="5">
    <source>
        <dbReference type="SAM" id="Phobius"/>
    </source>
</evidence>
<dbReference type="Gene3D" id="1.10.287.950">
    <property type="entry name" value="Methyl-accepting chemotaxis protein"/>
    <property type="match status" value="1"/>
</dbReference>
<dbReference type="SUPFAM" id="SSF158472">
    <property type="entry name" value="HAMP domain-like"/>
    <property type="match status" value="1"/>
</dbReference>
<evidence type="ECO:0000256" key="3">
    <source>
        <dbReference type="PROSITE-ProRule" id="PRU00284"/>
    </source>
</evidence>
<dbReference type="PANTHER" id="PTHR32089:SF112">
    <property type="entry name" value="LYSOZYME-LIKE PROTEIN-RELATED"/>
    <property type="match status" value="1"/>
</dbReference>
<evidence type="ECO:0000256" key="1">
    <source>
        <dbReference type="ARBA" id="ARBA00023224"/>
    </source>
</evidence>
<dbReference type="AlphaFoldDB" id="A0A4S2GY75"/>
<dbReference type="PANTHER" id="PTHR32089">
    <property type="entry name" value="METHYL-ACCEPTING CHEMOTAXIS PROTEIN MCPB"/>
    <property type="match status" value="1"/>
</dbReference>
<dbReference type="InterPro" id="IPR004089">
    <property type="entry name" value="MCPsignal_dom"/>
</dbReference>
<keyword evidence="5" id="KW-0472">Membrane</keyword>
<organism evidence="8 9">
    <name type="scientific">Marinicauda algicola</name>
    <dbReference type="NCBI Taxonomy" id="2029849"/>
    <lineage>
        <taxon>Bacteria</taxon>
        <taxon>Pseudomonadati</taxon>
        <taxon>Pseudomonadota</taxon>
        <taxon>Alphaproteobacteria</taxon>
        <taxon>Maricaulales</taxon>
        <taxon>Maricaulaceae</taxon>
        <taxon>Marinicauda</taxon>
    </lineage>
</organism>
<dbReference type="Pfam" id="PF00672">
    <property type="entry name" value="HAMP"/>
    <property type="match status" value="1"/>
</dbReference>
<keyword evidence="5" id="KW-0812">Transmembrane</keyword>
<feature type="transmembrane region" description="Helical" evidence="5">
    <location>
        <begin position="188"/>
        <end position="212"/>
    </location>
</feature>
<keyword evidence="1 3" id="KW-0807">Transducer</keyword>
<evidence type="ECO:0000313" key="9">
    <source>
        <dbReference type="Proteomes" id="UP000308054"/>
    </source>
</evidence>
<gene>
    <name evidence="8" type="ORF">E5163_10105</name>
</gene>
<keyword evidence="9" id="KW-1185">Reference proteome</keyword>
<feature type="domain" description="HAMP" evidence="7">
    <location>
        <begin position="214"/>
        <end position="267"/>
    </location>
</feature>
<name>A0A4S2GY75_9PROT</name>
<dbReference type="InterPro" id="IPR024478">
    <property type="entry name" value="HlyB_4HB_MCP"/>
</dbReference>
<feature type="coiled-coil region" evidence="4">
    <location>
        <begin position="251"/>
        <end position="285"/>
    </location>
</feature>
<dbReference type="Gene3D" id="6.10.340.10">
    <property type="match status" value="1"/>
</dbReference>
<dbReference type="EMBL" id="SRXW01000003">
    <property type="protein sequence ID" value="TGY88180.1"/>
    <property type="molecule type" value="Genomic_DNA"/>
</dbReference>
<dbReference type="SUPFAM" id="SSF58104">
    <property type="entry name" value="Methyl-accepting chemotaxis protein (MCP) signaling domain"/>
    <property type="match status" value="1"/>
</dbReference>
<dbReference type="SMART" id="SM00283">
    <property type="entry name" value="MA"/>
    <property type="match status" value="1"/>
</dbReference>
<dbReference type="RefSeq" id="WP_135996025.1">
    <property type="nucleotide sequence ID" value="NZ_CP071057.1"/>
</dbReference>
<evidence type="ECO:0000259" key="6">
    <source>
        <dbReference type="PROSITE" id="PS50111"/>
    </source>
</evidence>
<evidence type="ECO:0000259" key="7">
    <source>
        <dbReference type="PROSITE" id="PS50885"/>
    </source>
</evidence>
<feature type="transmembrane region" description="Helical" evidence="5">
    <location>
        <begin position="13"/>
        <end position="35"/>
    </location>
</feature>
<evidence type="ECO:0000256" key="2">
    <source>
        <dbReference type="ARBA" id="ARBA00029447"/>
    </source>
</evidence>
<protein>
    <submittedName>
        <fullName evidence="8">Methyl-accepting chemotaxis protein</fullName>
    </submittedName>
</protein>
<dbReference type="OrthoDB" id="3378718at2"/>
<sequence>MLSIVRRSISAKVASAAAVLVICALSMGVTAFLLLGESNRRLGDMYQQEVVGLETADDIKAALYRIRSDSLEYVLADRDETRMRFREEIDNQNIRVRERLDQLRSADLDESEQAFVSDIEAQADQYVTMLETRLFAAIERGDRAYAEDLARNEAAEIFRAARDAANAFMDYSVERAARRMSNAETDQARAGFLITALIVVAALIGISAVWFLQQNVSRPLTRIAAGLKRLAEKDWKVEIPGAGRADEIGRIADAAEEFRRTGMEAERLEAEAAEAGARAEAEKQKALKLLADRFEEAVGGVVTQVAAAAEQLTTFAGQMSKMAREGNEQAMSVSAAAEQASTNVQSVAGAAEEFSATLREVVKQIRASADQTREALTLSHSSKLSMESLSSAIENVAGVTSLIAEIAEKTNLLALNATIESARAGEAGKGFAVVASEVKQLAAQTARATSEISGRIEEIKTTSSRTSQSVAAIARFIEQIQLNSESISAATEEQQATIDDISRNVAEAANGTSEVSAGAHGFREFSGRSQSTSAELSDAAQLLSGQAQTLKNEIGRFLGQIRTA</sequence>
<feature type="domain" description="Methyl-accepting transducer" evidence="6">
    <location>
        <begin position="301"/>
        <end position="537"/>
    </location>
</feature>
<proteinExistence type="inferred from homology"/>
<keyword evidence="5" id="KW-1133">Transmembrane helix</keyword>
<comment type="similarity">
    <text evidence="2">Belongs to the methyl-accepting chemotaxis (MCP) protein family.</text>
</comment>
<dbReference type="Proteomes" id="UP000308054">
    <property type="component" value="Unassembled WGS sequence"/>
</dbReference>
<dbReference type="GO" id="GO:0007165">
    <property type="term" value="P:signal transduction"/>
    <property type="evidence" value="ECO:0007669"/>
    <property type="project" value="UniProtKB-KW"/>
</dbReference>
<reference evidence="8 9" key="1">
    <citation type="journal article" date="2017" name="Int. J. Syst. Evol. Microbiol.">
        <title>Marinicauda algicola sp. nov., isolated from a marine red alga Rhodosorus marinus.</title>
        <authorList>
            <person name="Jeong S.E."/>
            <person name="Jeon S.H."/>
            <person name="Chun B.H."/>
            <person name="Kim D.W."/>
            <person name="Jeon C.O."/>
        </authorList>
    </citation>
    <scope>NUCLEOTIDE SEQUENCE [LARGE SCALE GENOMIC DNA]</scope>
    <source>
        <strain evidence="8 9">JCM 31718</strain>
    </source>
</reference>
<dbReference type="Pfam" id="PF00015">
    <property type="entry name" value="MCPsignal"/>
    <property type="match status" value="1"/>
</dbReference>
<dbReference type="InterPro" id="IPR003660">
    <property type="entry name" value="HAMP_dom"/>
</dbReference>
<dbReference type="PROSITE" id="PS50885">
    <property type="entry name" value="HAMP"/>
    <property type="match status" value="1"/>
</dbReference>
<keyword evidence="4" id="KW-0175">Coiled coil</keyword>
<evidence type="ECO:0000313" key="8">
    <source>
        <dbReference type="EMBL" id="TGY88180.1"/>
    </source>
</evidence>
<comment type="caution">
    <text evidence="8">The sequence shown here is derived from an EMBL/GenBank/DDBJ whole genome shotgun (WGS) entry which is preliminary data.</text>
</comment>
<dbReference type="CDD" id="cd06225">
    <property type="entry name" value="HAMP"/>
    <property type="match status" value="1"/>
</dbReference>
<evidence type="ECO:0000256" key="4">
    <source>
        <dbReference type="SAM" id="Coils"/>
    </source>
</evidence>